<keyword evidence="2" id="KW-0675">Receptor</keyword>
<proteinExistence type="predicted"/>
<feature type="region of interest" description="Disordered" evidence="1">
    <location>
        <begin position="1"/>
        <end position="20"/>
    </location>
</feature>
<name>A0A502CDW9_9GAMM</name>
<comment type="caution">
    <text evidence="2">The sequence shown here is derived from an EMBL/GenBank/DDBJ whole genome shotgun (WGS) entry which is preliminary data.</text>
</comment>
<accession>A0A502CDW9</accession>
<feature type="compositionally biased region" description="Polar residues" evidence="1">
    <location>
        <begin position="1"/>
        <end position="11"/>
    </location>
</feature>
<evidence type="ECO:0000256" key="1">
    <source>
        <dbReference type="SAM" id="MobiDB-lite"/>
    </source>
</evidence>
<reference evidence="2 3" key="1">
    <citation type="journal article" date="2019" name="Environ. Microbiol.">
        <title>Species interactions and distinct microbial communities in high Arctic permafrost affected cryosols are associated with the CH4 and CO2 gas fluxes.</title>
        <authorList>
            <person name="Altshuler I."/>
            <person name="Hamel J."/>
            <person name="Turney S."/>
            <person name="Magnuson E."/>
            <person name="Levesque R."/>
            <person name="Greer C."/>
            <person name="Whyte L.G."/>
        </authorList>
    </citation>
    <scope>NUCLEOTIDE SEQUENCE [LARGE SCALE GENOMIC DNA]</scope>
    <source>
        <strain evidence="2 3">S13Y</strain>
    </source>
</reference>
<protein>
    <submittedName>
        <fullName evidence="2">TonB-dependent receptor</fullName>
    </submittedName>
</protein>
<evidence type="ECO:0000313" key="2">
    <source>
        <dbReference type="EMBL" id="TPG11013.1"/>
    </source>
</evidence>
<dbReference type="Proteomes" id="UP000319486">
    <property type="component" value="Unassembled WGS sequence"/>
</dbReference>
<dbReference type="AlphaFoldDB" id="A0A502CDW9"/>
<keyword evidence="3" id="KW-1185">Reference proteome</keyword>
<organism evidence="2 3">
    <name type="scientific">Rhodanobacter glycinis</name>
    <dbReference type="NCBI Taxonomy" id="582702"/>
    <lineage>
        <taxon>Bacteria</taxon>
        <taxon>Pseudomonadati</taxon>
        <taxon>Pseudomonadota</taxon>
        <taxon>Gammaproteobacteria</taxon>
        <taxon>Lysobacterales</taxon>
        <taxon>Rhodanobacteraceae</taxon>
        <taxon>Rhodanobacter</taxon>
    </lineage>
</organism>
<gene>
    <name evidence="2" type="ORF">EAH88_00155</name>
</gene>
<dbReference type="EMBL" id="RCZO01000001">
    <property type="protein sequence ID" value="TPG11013.1"/>
    <property type="molecule type" value="Genomic_DNA"/>
</dbReference>
<dbReference type="OrthoDB" id="5956948at2"/>
<evidence type="ECO:0000313" key="3">
    <source>
        <dbReference type="Proteomes" id="UP000319486"/>
    </source>
</evidence>
<dbReference type="RefSeq" id="WP_140648223.1">
    <property type="nucleotide sequence ID" value="NZ_RCZB01000002.1"/>
</dbReference>
<sequence length="73" mass="7863">MGNVSGKTGNGFTYEGDYQPPSAGRVHWTATFRHNGDYAGMRHGCVHNLPGASATDLDDAIKVDIESTWTDAH</sequence>